<dbReference type="PANTHER" id="PTHR43869">
    <property type="entry name" value="GLYCINE BETAINE/PROLINE BETAINE TRANSPORT SYSTEM ATP-BINDING PROTEIN PROV"/>
    <property type="match status" value="1"/>
</dbReference>
<evidence type="ECO:0000313" key="12">
    <source>
        <dbReference type="Proteomes" id="UP000006316"/>
    </source>
</evidence>
<evidence type="ECO:0000256" key="5">
    <source>
        <dbReference type="ARBA" id="ARBA00022970"/>
    </source>
</evidence>
<evidence type="ECO:0000256" key="4">
    <source>
        <dbReference type="ARBA" id="ARBA00022840"/>
    </source>
</evidence>
<dbReference type="InterPro" id="IPR003593">
    <property type="entry name" value="AAA+_ATPase"/>
</dbReference>
<keyword evidence="2 8" id="KW-0813">Transport</keyword>
<dbReference type="GO" id="GO:0015418">
    <property type="term" value="F:ABC-type quaternary ammonium compound transporting activity"/>
    <property type="evidence" value="ECO:0007669"/>
    <property type="project" value="UniProtKB-EC"/>
</dbReference>
<gene>
    <name evidence="11" type="ORF">BABA_13587</name>
</gene>
<accession>K6DF37</accession>
<dbReference type="InterPro" id="IPR017871">
    <property type="entry name" value="ABC_transporter-like_CS"/>
</dbReference>
<name>K6DF37_9BACI</name>
<dbReference type="Gene3D" id="3.40.50.300">
    <property type="entry name" value="P-loop containing nucleotide triphosphate hydrolases"/>
    <property type="match status" value="1"/>
</dbReference>
<dbReference type="GO" id="GO:0006865">
    <property type="term" value="P:amino acid transport"/>
    <property type="evidence" value="ECO:0007669"/>
    <property type="project" value="UniProtKB-UniRule"/>
</dbReference>
<dbReference type="InterPro" id="IPR051921">
    <property type="entry name" value="ABC_osmolyte_uptake_ATP-bind"/>
</dbReference>
<dbReference type="RefSeq" id="WP_007085716.1">
    <property type="nucleotide sequence ID" value="NZ_AJLS01000097.1"/>
</dbReference>
<dbReference type="GO" id="GO:0005886">
    <property type="term" value="C:plasma membrane"/>
    <property type="evidence" value="ECO:0007669"/>
    <property type="project" value="UniProtKB-SubCell"/>
</dbReference>
<dbReference type="GO" id="GO:0005524">
    <property type="term" value="F:ATP binding"/>
    <property type="evidence" value="ECO:0007669"/>
    <property type="project" value="UniProtKB-UniRule"/>
</dbReference>
<dbReference type="InterPro" id="IPR005892">
    <property type="entry name" value="Gly-betaine_transp_ATP-bd"/>
</dbReference>
<keyword evidence="5" id="KW-0029">Amino-acid transport</keyword>
<keyword evidence="4 8" id="KW-0067">ATP-binding</keyword>
<dbReference type="Gene3D" id="3.10.580.10">
    <property type="entry name" value="CBS-domain"/>
    <property type="match status" value="1"/>
</dbReference>
<dbReference type="GO" id="GO:0016887">
    <property type="term" value="F:ATP hydrolysis activity"/>
    <property type="evidence" value="ECO:0007669"/>
    <property type="project" value="UniProtKB-UniRule"/>
</dbReference>
<dbReference type="PROSITE" id="PS50893">
    <property type="entry name" value="ABC_TRANSPORTER_2"/>
    <property type="match status" value="1"/>
</dbReference>
<reference evidence="11 12" key="1">
    <citation type="journal article" date="2012" name="Front. Microbiol.">
        <title>Redundancy and modularity in membrane-associated dissimilatory nitrate reduction in Bacillus.</title>
        <authorList>
            <person name="Heylen K."/>
            <person name="Keltjens J."/>
        </authorList>
    </citation>
    <scope>NUCLEOTIDE SEQUENCE [LARGE SCALE GENOMIC DNA]</scope>
    <source>
        <strain evidence="12">LMG 21833T</strain>
    </source>
</reference>
<dbReference type="STRING" id="1117379.BABA_13587"/>
<feature type="domain" description="ABC transporter" evidence="9">
    <location>
        <begin position="29"/>
        <end position="265"/>
    </location>
</feature>
<proteinExistence type="inferred from homology"/>
<evidence type="ECO:0000256" key="6">
    <source>
        <dbReference type="ARBA" id="ARBA00023122"/>
    </source>
</evidence>
<dbReference type="InterPro" id="IPR046342">
    <property type="entry name" value="CBS_dom_sf"/>
</dbReference>
<evidence type="ECO:0000256" key="2">
    <source>
        <dbReference type="ARBA" id="ARBA00022448"/>
    </source>
</evidence>
<evidence type="ECO:0000256" key="1">
    <source>
        <dbReference type="ARBA" id="ARBA00005417"/>
    </source>
</evidence>
<keyword evidence="6 7" id="KW-0129">CBS domain</keyword>
<feature type="domain" description="CBS" evidence="10">
    <location>
        <begin position="339"/>
        <end position="394"/>
    </location>
</feature>
<keyword evidence="3 8" id="KW-0547">Nucleotide-binding</keyword>
<dbReference type="SUPFAM" id="SSF52540">
    <property type="entry name" value="P-loop containing nucleoside triphosphate hydrolases"/>
    <property type="match status" value="1"/>
</dbReference>
<dbReference type="SMART" id="SM00382">
    <property type="entry name" value="AAA"/>
    <property type="match status" value="1"/>
</dbReference>
<keyword evidence="8" id="KW-0472">Membrane</keyword>
<dbReference type="PANTHER" id="PTHR43869:SF1">
    <property type="entry name" value="GLYCINE BETAINE_PROLINE BETAINE TRANSPORT SYSTEM ATP-BINDING PROTEIN PROV"/>
    <property type="match status" value="1"/>
</dbReference>
<dbReference type="Pfam" id="PF00005">
    <property type="entry name" value="ABC_tran"/>
    <property type="match status" value="1"/>
</dbReference>
<evidence type="ECO:0000256" key="8">
    <source>
        <dbReference type="RuleBase" id="RU369116"/>
    </source>
</evidence>
<comment type="subcellular location">
    <subcellularLocation>
        <location evidence="8">Cell inner membrane</location>
        <topology evidence="8">Peripheral membrane protein</topology>
    </subcellularLocation>
</comment>
<comment type="similarity">
    <text evidence="1 8">Belongs to the ABC transporter superfamily.</text>
</comment>
<dbReference type="GO" id="GO:0006970">
    <property type="term" value="P:response to osmotic stress"/>
    <property type="evidence" value="ECO:0007669"/>
    <property type="project" value="UniProtKB-ARBA"/>
</dbReference>
<dbReference type="EC" id="7.6.2.9" evidence="8"/>
<comment type="subunit">
    <text evidence="8">The complex is probably composed of two ATP-binding proteins, two transmembrane proteins and a solute-binding protein.</text>
</comment>
<dbReference type="PROSITE" id="PS00211">
    <property type="entry name" value="ABC_TRANSPORTER_1"/>
    <property type="match status" value="1"/>
</dbReference>
<evidence type="ECO:0000313" key="11">
    <source>
        <dbReference type="EMBL" id="EKN66924.1"/>
    </source>
</evidence>
<dbReference type="InterPro" id="IPR000644">
    <property type="entry name" value="CBS_dom"/>
</dbReference>
<keyword evidence="8" id="KW-0997">Cell inner membrane</keyword>
<dbReference type="PROSITE" id="PS51371">
    <property type="entry name" value="CBS"/>
    <property type="match status" value="2"/>
</dbReference>
<evidence type="ECO:0000259" key="9">
    <source>
        <dbReference type="PROSITE" id="PS50893"/>
    </source>
</evidence>
<dbReference type="InterPro" id="IPR027417">
    <property type="entry name" value="P-loop_NTPase"/>
</dbReference>
<comment type="catalytic activity">
    <reaction evidence="8">
        <text>a quaternary ammonium(out) + ATP + H2O = a quaternary ammonium(in) + ADP + phosphate + H(+)</text>
        <dbReference type="Rhea" id="RHEA:11036"/>
        <dbReference type="ChEBI" id="CHEBI:15377"/>
        <dbReference type="ChEBI" id="CHEBI:15378"/>
        <dbReference type="ChEBI" id="CHEBI:30616"/>
        <dbReference type="ChEBI" id="CHEBI:35267"/>
        <dbReference type="ChEBI" id="CHEBI:43474"/>
        <dbReference type="ChEBI" id="CHEBI:456216"/>
    </reaction>
</comment>
<protein>
    <recommendedName>
        <fullName evidence="8">Quaternary amine transport ATP-binding protein</fullName>
        <ecNumber evidence="8">7.6.2.9</ecNumber>
    </recommendedName>
</protein>
<sequence>MKPIVEVRNVSKIFGKSPKTAIELLKQGKTKKEILKATGQTVGVNKVNFEIFPGEIFVIMGLSGSGKSTLIRMFNRLIDPTIGEILIDHEDIVKMNAARLREVRQKKISMVFQNFALFPHKSILENTEFGLEIKNVPPKERREKALNALAVVGLKGYEDQLPSQLSGGMQQRVGLARALASDTKVLLMDEAFSALDPLIRKDMQDELIEIQELYKKTIIFITHDLDEALRIGDRIALMKDGSVIQLGTPEQIMMNPANEFVEKFVEDVDLSKVLTASHVMKRPEKISPDRGPRVALEIMRKQGYSSIFVVDRKKKLLGVLTAEQARQAIDQNQSISEVMATDLPTVNEGAVLAEFMDDMATSTLPVAVIDEEKRLKGIVIRGAIIGALAGNKDSLNDLESD</sequence>
<dbReference type="CDD" id="cd03294">
    <property type="entry name" value="ABC_Pro_Gly_Betaine"/>
    <property type="match status" value="1"/>
</dbReference>
<dbReference type="NCBIfam" id="TIGR01186">
    <property type="entry name" value="proV"/>
    <property type="match status" value="1"/>
</dbReference>
<dbReference type="PATRIC" id="fig|1117379.3.peg.2805"/>
<dbReference type="FunFam" id="3.40.50.300:FF:000201">
    <property type="entry name" value="Glycine betaine/L-proline ABC transporter ATP-binding protein"/>
    <property type="match status" value="1"/>
</dbReference>
<dbReference type="SUPFAM" id="SSF54631">
    <property type="entry name" value="CBS-domain pair"/>
    <property type="match status" value="1"/>
</dbReference>
<evidence type="ECO:0000256" key="7">
    <source>
        <dbReference type="PROSITE-ProRule" id="PRU00703"/>
    </source>
</evidence>
<dbReference type="AlphaFoldDB" id="K6DF37"/>
<comment type="caution">
    <text evidence="11">The sequence shown here is derived from an EMBL/GenBank/DDBJ whole genome shotgun (WGS) entry which is preliminary data.</text>
</comment>
<dbReference type="EMBL" id="AJLS01000097">
    <property type="protein sequence ID" value="EKN66924.1"/>
    <property type="molecule type" value="Genomic_DNA"/>
</dbReference>
<dbReference type="GO" id="GO:0031460">
    <property type="term" value="P:glycine betaine transport"/>
    <property type="evidence" value="ECO:0007669"/>
    <property type="project" value="InterPro"/>
</dbReference>
<dbReference type="Pfam" id="PF00571">
    <property type="entry name" value="CBS"/>
    <property type="match status" value="2"/>
</dbReference>
<evidence type="ECO:0000259" key="10">
    <source>
        <dbReference type="PROSITE" id="PS51371"/>
    </source>
</evidence>
<dbReference type="InterPro" id="IPR003439">
    <property type="entry name" value="ABC_transporter-like_ATP-bd"/>
</dbReference>
<organism evidence="11 12">
    <name type="scientific">Neobacillus bataviensis LMG 21833</name>
    <dbReference type="NCBI Taxonomy" id="1117379"/>
    <lineage>
        <taxon>Bacteria</taxon>
        <taxon>Bacillati</taxon>
        <taxon>Bacillota</taxon>
        <taxon>Bacilli</taxon>
        <taxon>Bacillales</taxon>
        <taxon>Bacillaceae</taxon>
        <taxon>Neobacillus</taxon>
    </lineage>
</organism>
<dbReference type="OrthoDB" id="9802264at2"/>
<feature type="domain" description="CBS" evidence="10">
    <location>
        <begin position="279"/>
        <end position="335"/>
    </location>
</feature>
<keyword evidence="12" id="KW-1185">Reference proteome</keyword>
<dbReference type="eggNOG" id="COG4175">
    <property type="taxonomic scope" value="Bacteria"/>
</dbReference>
<dbReference type="Proteomes" id="UP000006316">
    <property type="component" value="Unassembled WGS sequence"/>
</dbReference>
<dbReference type="SMART" id="SM00116">
    <property type="entry name" value="CBS"/>
    <property type="match status" value="2"/>
</dbReference>
<evidence type="ECO:0000256" key="3">
    <source>
        <dbReference type="ARBA" id="ARBA00022741"/>
    </source>
</evidence>
<keyword evidence="8" id="KW-1003">Cell membrane</keyword>